<evidence type="ECO:0000313" key="2">
    <source>
        <dbReference type="Proteomes" id="UP000327179"/>
    </source>
</evidence>
<dbReference type="InterPro" id="IPR014729">
    <property type="entry name" value="Rossmann-like_a/b/a_fold"/>
</dbReference>
<dbReference type="Gene3D" id="3.40.50.620">
    <property type="entry name" value="HUPs"/>
    <property type="match status" value="1"/>
</dbReference>
<reference evidence="1 2" key="1">
    <citation type="submission" date="2019-08" db="EMBL/GenBank/DDBJ databases">
        <title>Whole-genome Sequencing of e-waste polymer degrading bacterium Pseudomonas sp. strain PE08.</title>
        <authorList>
            <person name="Kirdat K."/>
            <person name="Debbarma P."/>
            <person name="Narawade N."/>
            <person name="Suyal D."/>
            <person name="Thorat V."/>
            <person name="Shouche Y."/>
            <person name="Goel R."/>
            <person name="Yadav A."/>
        </authorList>
    </citation>
    <scope>NUCLEOTIDE SEQUENCE [LARGE SCALE GENOMIC DNA]</scope>
    <source>
        <strain evidence="1 2">PE08</strain>
    </source>
</reference>
<organism evidence="1 2">
    <name type="scientific">Metapseudomonas lalkuanensis</name>
    <dbReference type="NCBI Taxonomy" id="2604832"/>
    <lineage>
        <taxon>Bacteria</taxon>
        <taxon>Pseudomonadati</taxon>
        <taxon>Pseudomonadota</taxon>
        <taxon>Gammaproteobacteria</taxon>
        <taxon>Pseudomonadales</taxon>
        <taxon>Pseudomonadaceae</taxon>
        <taxon>Metapseudomonas</taxon>
    </lineage>
</organism>
<gene>
    <name evidence="1" type="ORF">FXN65_10625</name>
</gene>
<name>A0A5J6QIC6_9GAMM</name>
<dbReference type="EMBL" id="CP043311">
    <property type="protein sequence ID" value="QEY62508.1"/>
    <property type="molecule type" value="Genomic_DNA"/>
</dbReference>
<dbReference type="Proteomes" id="UP000327179">
    <property type="component" value="Chromosome"/>
</dbReference>
<dbReference type="KEGG" id="plal:FXN65_10625"/>
<sequence>MNPYRITGPAQIGLSGGRTSGQMMRNILDAHDGKLPPDVIVTFENTGKEREETLIFIDEMDKRWGIGVVYLEYCRVYGQPKDAPWFKVVDFETASRQGEPFEMMLEYFAQYRRNEKGEPPILPNFSNNLCTGHLKIRVAEKYMRSLGYEEWDSVMGIRRDEPKRYARMMAANAKGNARWESVCPPYDAGITKADVAEFWSRQPFDLGIDSDLGNCDLCWKKSEDKLYRAIIEDPSRVLWWSGTEERFGQVFRQDRPKYAHMGWYAERMATQESFDFERAGLITEDIDCFCGD</sequence>
<protein>
    <recommendedName>
        <fullName evidence="3">3'-phosphoadenosine 5'-phosphosulfate sulfotransferase</fullName>
    </recommendedName>
</protein>
<dbReference type="AlphaFoldDB" id="A0A5J6QIC6"/>
<evidence type="ECO:0000313" key="1">
    <source>
        <dbReference type="EMBL" id="QEY62508.1"/>
    </source>
</evidence>
<proteinExistence type="predicted"/>
<dbReference type="SUPFAM" id="SSF52402">
    <property type="entry name" value="Adenine nucleotide alpha hydrolases-like"/>
    <property type="match status" value="1"/>
</dbReference>
<dbReference type="RefSeq" id="WP_151133163.1">
    <property type="nucleotide sequence ID" value="NZ_CP043311.1"/>
</dbReference>
<keyword evidence="2" id="KW-1185">Reference proteome</keyword>
<accession>A0A5J6QIC6</accession>
<evidence type="ECO:0008006" key="3">
    <source>
        <dbReference type="Google" id="ProtNLM"/>
    </source>
</evidence>